<reference evidence="1 2" key="1">
    <citation type="submission" date="2020-08" db="EMBL/GenBank/DDBJ databases">
        <title>Genomic Encyclopedia of Archaeal and Bacterial Type Strains, Phase II (KMG-II): from individual species to whole genera.</title>
        <authorList>
            <person name="Goeker M."/>
        </authorList>
    </citation>
    <scope>NUCLEOTIDE SEQUENCE [LARGE SCALE GENOMIC DNA]</scope>
    <source>
        <strain evidence="1 2">DSM 23288</strain>
    </source>
</reference>
<comment type="caution">
    <text evidence="1">The sequence shown here is derived from an EMBL/GenBank/DDBJ whole genome shotgun (WGS) entry which is preliminary data.</text>
</comment>
<organism evidence="1 2">
    <name type="scientific">Conexibacter arvalis</name>
    <dbReference type="NCBI Taxonomy" id="912552"/>
    <lineage>
        <taxon>Bacteria</taxon>
        <taxon>Bacillati</taxon>
        <taxon>Actinomycetota</taxon>
        <taxon>Thermoleophilia</taxon>
        <taxon>Solirubrobacterales</taxon>
        <taxon>Conexibacteraceae</taxon>
        <taxon>Conexibacter</taxon>
    </lineage>
</organism>
<dbReference type="SUPFAM" id="SSF53850">
    <property type="entry name" value="Periplasmic binding protein-like II"/>
    <property type="match status" value="1"/>
</dbReference>
<dbReference type="Gene3D" id="3.40.190.10">
    <property type="entry name" value="Periplasmic binding protein-like II"/>
    <property type="match status" value="2"/>
</dbReference>
<accession>A0A840IBX3</accession>
<dbReference type="Proteomes" id="UP000585272">
    <property type="component" value="Unassembled WGS sequence"/>
</dbReference>
<sequence>MSARSDAITVGAVAYHPRIVTIWERFRTYFAEAGVPTDYLLYSNYERLVDAVLSGEVEIGWNTNTAFVALERRLGREARILGMRDVDAAYATVLVTRRGEAFDDPRALAGRTLALGSRDSGHAAILPLHYLRRHGLDAAGVCELVRFDSDLGKHGDTGDSELRVVQAVAAGEADAGALGDATWAAFRAAGLPATHGLEVAWRSPIYSHCNFTALPGFDPALAERWTAALLAMDRDDPTLREAMDLEGVRRWLPGDRAGYADLFEAVEAQERAEAAT</sequence>
<keyword evidence="2" id="KW-1185">Reference proteome</keyword>
<proteinExistence type="predicted"/>
<evidence type="ECO:0000313" key="1">
    <source>
        <dbReference type="EMBL" id="MBB4662389.1"/>
    </source>
</evidence>
<dbReference type="PANTHER" id="PTHR35841:SF1">
    <property type="entry name" value="PHOSPHONATES-BINDING PERIPLASMIC PROTEIN"/>
    <property type="match status" value="1"/>
</dbReference>
<dbReference type="PANTHER" id="PTHR35841">
    <property type="entry name" value="PHOSPHONATES-BINDING PERIPLASMIC PROTEIN"/>
    <property type="match status" value="1"/>
</dbReference>
<dbReference type="EMBL" id="JACHNU010000002">
    <property type="protein sequence ID" value="MBB4662389.1"/>
    <property type="molecule type" value="Genomic_DNA"/>
</dbReference>
<dbReference type="Pfam" id="PF12974">
    <property type="entry name" value="Phosphonate-bd"/>
    <property type="match status" value="1"/>
</dbReference>
<name>A0A840IBX3_9ACTN</name>
<dbReference type="AlphaFoldDB" id="A0A840IBX3"/>
<protein>
    <submittedName>
        <fullName evidence="1">ABC-type phosphate/phosphonate transport system substrate-binding protein</fullName>
    </submittedName>
</protein>
<dbReference type="RefSeq" id="WP_183341544.1">
    <property type="nucleotide sequence ID" value="NZ_JACHNU010000002.1"/>
</dbReference>
<evidence type="ECO:0000313" key="2">
    <source>
        <dbReference type="Proteomes" id="UP000585272"/>
    </source>
</evidence>
<gene>
    <name evidence="1" type="ORF">BDZ31_001975</name>
</gene>